<feature type="compositionally biased region" description="Basic and acidic residues" evidence="2">
    <location>
        <begin position="321"/>
        <end position="350"/>
    </location>
</feature>
<accession>A0ABQ8TL10</accession>
<proteinExistence type="predicted"/>
<evidence type="ECO:0000256" key="1">
    <source>
        <dbReference type="ARBA" id="ARBA00023054"/>
    </source>
</evidence>
<dbReference type="PANTHER" id="PTHR15885">
    <property type="entry name" value="COILED-COIL DOMAIN-CONTAINING PROTEIN 174"/>
    <property type="match status" value="1"/>
</dbReference>
<dbReference type="EMBL" id="JAJSOF020000009">
    <property type="protein sequence ID" value="KAJ4446796.1"/>
    <property type="molecule type" value="Genomic_DNA"/>
</dbReference>
<protein>
    <submittedName>
        <fullName evidence="4">Uncharacterized protein</fullName>
    </submittedName>
</protein>
<dbReference type="InterPro" id="IPR025066">
    <property type="entry name" value="CCDC174-like"/>
</dbReference>
<organism evidence="4 5">
    <name type="scientific">Periplaneta americana</name>
    <name type="common">American cockroach</name>
    <name type="synonym">Blatta americana</name>
    <dbReference type="NCBI Taxonomy" id="6978"/>
    <lineage>
        <taxon>Eukaryota</taxon>
        <taxon>Metazoa</taxon>
        <taxon>Ecdysozoa</taxon>
        <taxon>Arthropoda</taxon>
        <taxon>Hexapoda</taxon>
        <taxon>Insecta</taxon>
        <taxon>Pterygota</taxon>
        <taxon>Neoptera</taxon>
        <taxon>Polyneoptera</taxon>
        <taxon>Dictyoptera</taxon>
        <taxon>Blattodea</taxon>
        <taxon>Blattoidea</taxon>
        <taxon>Blattidae</taxon>
        <taxon>Blattinae</taxon>
        <taxon>Periplaneta</taxon>
    </lineage>
</organism>
<feature type="compositionally biased region" description="Polar residues" evidence="2">
    <location>
        <begin position="238"/>
        <end position="249"/>
    </location>
</feature>
<feature type="chain" id="PRO_5045239131" evidence="3">
    <location>
        <begin position="23"/>
        <end position="350"/>
    </location>
</feature>
<feature type="compositionally biased region" description="Polar residues" evidence="2">
    <location>
        <begin position="302"/>
        <end position="313"/>
    </location>
</feature>
<evidence type="ECO:0000256" key="3">
    <source>
        <dbReference type="SAM" id="SignalP"/>
    </source>
</evidence>
<gene>
    <name evidence="4" type="ORF">ANN_13494</name>
</gene>
<dbReference type="Proteomes" id="UP001148838">
    <property type="component" value="Unassembled WGS sequence"/>
</dbReference>
<evidence type="ECO:0000256" key="2">
    <source>
        <dbReference type="SAM" id="MobiDB-lite"/>
    </source>
</evidence>
<feature type="region of interest" description="Disordered" evidence="2">
    <location>
        <begin position="233"/>
        <end position="266"/>
    </location>
</feature>
<evidence type="ECO:0000313" key="5">
    <source>
        <dbReference type="Proteomes" id="UP001148838"/>
    </source>
</evidence>
<name>A0ABQ8TL10_PERAM</name>
<keyword evidence="5" id="KW-1185">Reference proteome</keyword>
<reference evidence="4 5" key="1">
    <citation type="journal article" date="2022" name="Allergy">
        <title>Genome assembly and annotation of Periplaneta americana reveal a comprehensive cockroach allergen profile.</title>
        <authorList>
            <person name="Wang L."/>
            <person name="Xiong Q."/>
            <person name="Saelim N."/>
            <person name="Wang L."/>
            <person name="Nong W."/>
            <person name="Wan A.T."/>
            <person name="Shi M."/>
            <person name="Liu X."/>
            <person name="Cao Q."/>
            <person name="Hui J.H.L."/>
            <person name="Sookrung N."/>
            <person name="Leung T.F."/>
            <person name="Tungtrongchitr A."/>
            <person name="Tsui S.K.W."/>
        </authorList>
    </citation>
    <scope>NUCLEOTIDE SEQUENCE [LARGE SCALE GENOMIC DNA]</scope>
    <source>
        <strain evidence="4">PWHHKU_190912</strain>
    </source>
</reference>
<feature type="compositionally biased region" description="Acidic residues" evidence="2">
    <location>
        <begin position="257"/>
        <end position="266"/>
    </location>
</feature>
<feature type="region of interest" description="Disordered" evidence="2">
    <location>
        <begin position="302"/>
        <end position="350"/>
    </location>
</feature>
<keyword evidence="1" id="KW-0175">Coiled coil</keyword>
<dbReference type="PANTHER" id="PTHR15885:SF1">
    <property type="entry name" value="COILED-COIL DOMAIN-CONTAINING PROTEIN 174"/>
    <property type="match status" value="1"/>
</dbReference>
<keyword evidence="3" id="KW-0732">Signal</keyword>
<comment type="caution">
    <text evidence="4">The sequence shown here is derived from an EMBL/GenBank/DDBJ whole genome shotgun (WGS) entry which is preliminary data.</text>
</comment>
<evidence type="ECO:0000313" key="4">
    <source>
        <dbReference type="EMBL" id="KAJ4446796.1"/>
    </source>
</evidence>
<feature type="signal peptide" evidence="3">
    <location>
        <begin position="1"/>
        <end position="22"/>
    </location>
</feature>
<sequence length="350" mass="40021">MGNMSILLGYFMILYQYLGYLAFDRNEGDNADEMSPGSSTKSYSAFFLIGLRENLGKSLNQCAVSSTQKFLVQQHITTSKHQANKQLNSKQRQLFLTQPTTSNYRVALIPSVLRRKPPSYDLNCFSRPVSQLLCEALRNIRHHAVRSMLAEALKEVGLQSIKRFETHADQPHEVDSEKKRIYEPTIPFYKDKYSLSYIDVIGLMLVSLKAELSRKQEEVNKAKAQAQAHYIRPLPQPKKQTVWTKQNAGVSERGEKDIEEQVEEDDVLKKSRMALEAKSKLYDKLSQSSAADDEGRFLVDFQQKSLTGETSSAALPPEENEEHHSSDEYDKTSDPEEDWSKIDRDHRLSH</sequence>